<sequence>NFLSKVDEPDVMGAIPGTAGSALIVAPRPRQTPAQPSTASAPPPPLSAPPPTTSSSSSSSSPSRPPLRSKPPTDQSASKPNPNSNEPRRISIANLLHRVESSYDEGPSRCADASFAHHLDVVGPAVRKPTRHHPTQPIRSFSCQNKILSHPSVPTPPSPIILTSLAPPFANLPATIRPTRSEASPARTRSSPTPSPRPPPATTTNTSSSSVDLIDLADDDDDGAASSTRRHSNRQQPRTPSFADSAEVLRPSIDGRGFNPRPGTVFSRFVLKWVPIQWREFCDKPEIESVNTSPRRNIAPLPPRPSSNPAQGAIPPTPTLEAEEVNHPPRSVKLKWNIPTVGPGYEKNVKSYEVVSHKKGDMTWNNVGEIESLQLPMVCTISDLNIGVHYFAIRAITRSGVYSEFSTIASISVSDKPRQIQRQNSASSHTRPSPSRHAEQPITIS</sequence>
<dbReference type="Gene3D" id="2.60.40.10">
    <property type="entry name" value="Immunoglobulins"/>
    <property type="match status" value="1"/>
</dbReference>
<feature type="compositionally biased region" description="Low complexity" evidence="1">
    <location>
        <begin position="53"/>
        <end position="62"/>
    </location>
</feature>
<dbReference type="SUPFAM" id="SSF49265">
    <property type="entry name" value="Fibronectin type III"/>
    <property type="match status" value="1"/>
</dbReference>
<feature type="non-terminal residue" evidence="3">
    <location>
        <position position="445"/>
    </location>
</feature>
<evidence type="ECO:0000313" key="3">
    <source>
        <dbReference type="EMBL" id="CAD7226225.1"/>
    </source>
</evidence>
<accession>A0A7R8W770</accession>
<dbReference type="EMBL" id="OB660779">
    <property type="protein sequence ID" value="CAD7226225.1"/>
    <property type="molecule type" value="Genomic_DNA"/>
</dbReference>
<dbReference type="Pfam" id="PF16794">
    <property type="entry name" value="fn3_4"/>
    <property type="match status" value="1"/>
</dbReference>
<evidence type="ECO:0000256" key="1">
    <source>
        <dbReference type="SAM" id="MobiDB-lite"/>
    </source>
</evidence>
<feature type="compositionally biased region" description="Low complexity" evidence="1">
    <location>
        <begin position="183"/>
        <end position="192"/>
    </location>
</feature>
<gene>
    <name evidence="3" type="ORF">CTOB1V02_LOCUS4148</name>
</gene>
<name>A0A7R8W770_9CRUS</name>
<feature type="compositionally biased region" description="Polar residues" evidence="1">
    <location>
        <begin position="74"/>
        <end position="85"/>
    </location>
</feature>
<dbReference type="InterPro" id="IPR013783">
    <property type="entry name" value="Ig-like_fold"/>
</dbReference>
<organism evidence="3">
    <name type="scientific">Cyprideis torosa</name>
    <dbReference type="NCBI Taxonomy" id="163714"/>
    <lineage>
        <taxon>Eukaryota</taxon>
        <taxon>Metazoa</taxon>
        <taxon>Ecdysozoa</taxon>
        <taxon>Arthropoda</taxon>
        <taxon>Crustacea</taxon>
        <taxon>Oligostraca</taxon>
        <taxon>Ostracoda</taxon>
        <taxon>Podocopa</taxon>
        <taxon>Podocopida</taxon>
        <taxon>Cytherocopina</taxon>
        <taxon>Cytheroidea</taxon>
        <taxon>Cytherideidae</taxon>
        <taxon>Cyprideis</taxon>
    </lineage>
</organism>
<feature type="domain" description="Activating transcription factor 7-interacting protein Fn3" evidence="2">
    <location>
        <begin position="314"/>
        <end position="407"/>
    </location>
</feature>
<dbReference type="InterPro" id="IPR056565">
    <property type="entry name" value="Fn3_ATF7IP"/>
</dbReference>
<feature type="compositionally biased region" description="Low complexity" evidence="1">
    <location>
        <begin position="31"/>
        <end position="40"/>
    </location>
</feature>
<proteinExistence type="predicted"/>
<dbReference type="InterPro" id="IPR036116">
    <property type="entry name" value="FN3_sf"/>
</dbReference>
<dbReference type="AlphaFoldDB" id="A0A7R8W770"/>
<feature type="region of interest" description="Disordered" evidence="1">
    <location>
        <begin position="172"/>
        <end position="261"/>
    </location>
</feature>
<feature type="compositionally biased region" description="Pro residues" evidence="1">
    <location>
        <begin position="41"/>
        <end position="52"/>
    </location>
</feature>
<feature type="region of interest" description="Disordered" evidence="1">
    <location>
        <begin position="22"/>
        <end position="89"/>
    </location>
</feature>
<protein>
    <recommendedName>
        <fullName evidence="2">Activating transcription factor 7-interacting protein Fn3 domain-containing protein</fullName>
    </recommendedName>
</protein>
<dbReference type="OrthoDB" id="2434995at2759"/>
<feature type="compositionally biased region" description="Low complexity" evidence="1">
    <location>
        <begin position="202"/>
        <end position="214"/>
    </location>
</feature>
<evidence type="ECO:0000259" key="2">
    <source>
        <dbReference type="Pfam" id="PF16794"/>
    </source>
</evidence>
<feature type="compositionally biased region" description="Polar residues" evidence="1">
    <location>
        <begin position="420"/>
        <end position="433"/>
    </location>
</feature>
<feature type="region of interest" description="Disordered" evidence="1">
    <location>
        <begin position="292"/>
        <end position="325"/>
    </location>
</feature>
<reference evidence="3" key="1">
    <citation type="submission" date="2020-11" db="EMBL/GenBank/DDBJ databases">
        <authorList>
            <person name="Tran Van P."/>
        </authorList>
    </citation>
    <scope>NUCLEOTIDE SEQUENCE</scope>
</reference>
<feature type="region of interest" description="Disordered" evidence="1">
    <location>
        <begin position="414"/>
        <end position="445"/>
    </location>
</feature>